<feature type="compositionally biased region" description="Low complexity" evidence="1">
    <location>
        <begin position="35"/>
        <end position="44"/>
    </location>
</feature>
<dbReference type="PANTHER" id="PTHR38370">
    <property type="entry name" value="BETA-1,4-XYLOSIDASE"/>
    <property type="match status" value="1"/>
</dbReference>
<organism evidence="2 3">
    <name type="scientific">Carpinus fangiana</name>
    <dbReference type="NCBI Taxonomy" id="176857"/>
    <lineage>
        <taxon>Eukaryota</taxon>
        <taxon>Viridiplantae</taxon>
        <taxon>Streptophyta</taxon>
        <taxon>Embryophyta</taxon>
        <taxon>Tracheophyta</taxon>
        <taxon>Spermatophyta</taxon>
        <taxon>Magnoliopsida</taxon>
        <taxon>eudicotyledons</taxon>
        <taxon>Gunneridae</taxon>
        <taxon>Pentapetalae</taxon>
        <taxon>rosids</taxon>
        <taxon>fabids</taxon>
        <taxon>Fagales</taxon>
        <taxon>Betulaceae</taxon>
        <taxon>Carpinus</taxon>
    </lineage>
</organism>
<dbReference type="OrthoDB" id="1929722at2759"/>
<evidence type="ECO:0000313" key="3">
    <source>
        <dbReference type="Proteomes" id="UP000327013"/>
    </source>
</evidence>
<feature type="region of interest" description="Disordered" evidence="1">
    <location>
        <begin position="74"/>
        <end position="105"/>
    </location>
</feature>
<proteinExistence type="predicted"/>
<keyword evidence="3" id="KW-1185">Reference proteome</keyword>
<dbReference type="EMBL" id="CM017322">
    <property type="protein sequence ID" value="KAE8008083.1"/>
    <property type="molecule type" value="Genomic_DNA"/>
</dbReference>
<dbReference type="AlphaFoldDB" id="A0A5N6QPG1"/>
<dbReference type="Proteomes" id="UP000327013">
    <property type="component" value="Chromosome 2"/>
</dbReference>
<feature type="compositionally biased region" description="Low complexity" evidence="1">
    <location>
        <begin position="74"/>
        <end position="93"/>
    </location>
</feature>
<sequence>MEGLIPYLVHAIKKQKPQHSYRSFSEGSTRSYHLLLNSDSLSGSSHRRTRSDFQPPNMEFVEQRSGVEQLVRSYSTNKTSTPTSSSKMASYSTRLPNNANITRRR</sequence>
<reference evidence="2 3" key="1">
    <citation type="submission" date="2019-06" db="EMBL/GenBank/DDBJ databases">
        <title>A chromosomal-level reference genome of Carpinus fangiana (Coryloideae, Betulaceae).</title>
        <authorList>
            <person name="Yang X."/>
            <person name="Wang Z."/>
            <person name="Zhang L."/>
            <person name="Hao G."/>
            <person name="Liu J."/>
            <person name="Yang Y."/>
        </authorList>
    </citation>
    <scope>NUCLEOTIDE SEQUENCE [LARGE SCALE GENOMIC DNA]</scope>
    <source>
        <strain evidence="2">Cfa_2016G</strain>
        <tissue evidence="2">Leaf</tissue>
    </source>
</reference>
<feature type="region of interest" description="Disordered" evidence="1">
    <location>
        <begin position="35"/>
        <end position="55"/>
    </location>
</feature>
<name>A0A5N6QPG1_9ROSI</name>
<feature type="compositionally biased region" description="Polar residues" evidence="1">
    <location>
        <begin position="94"/>
        <end position="105"/>
    </location>
</feature>
<protein>
    <submittedName>
        <fullName evidence="2">Uncharacterized protein</fullName>
    </submittedName>
</protein>
<dbReference type="PANTHER" id="PTHR38370:SF1">
    <property type="entry name" value="BETA-1,4-XYLOSIDASE"/>
    <property type="match status" value="1"/>
</dbReference>
<evidence type="ECO:0000313" key="2">
    <source>
        <dbReference type="EMBL" id="KAE8008083.1"/>
    </source>
</evidence>
<accession>A0A5N6QPG1</accession>
<evidence type="ECO:0000256" key="1">
    <source>
        <dbReference type="SAM" id="MobiDB-lite"/>
    </source>
</evidence>
<gene>
    <name evidence="2" type="ORF">FH972_004630</name>
</gene>